<proteinExistence type="predicted"/>
<dbReference type="EMBL" id="JADEWF010000041">
    <property type="protein sequence ID" value="MBE9219647.1"/>
    <property type="molecule type" value="Genomic_DNA"/>
</dbReference>
<keyword evidence="1" id="KW-0489">Methyltransferase</keyword>
<accession>A0ACC5Q4Q8</accession>
<keyword evidence="2" id="KW-1185">Reference proteome</keyword>
<sequence length="276" mass="31041">MISQILKQSVLFIPWNWRNRIKNIPVIAPLQRWLIKQFLREEKFIHTINAGPACGLNYPVCLPADKLIWIGTYEIEFSTALAEAVNPGEVCYDIGGFRGFFSGVLALANTKIVYIFEPFPENCKQIQAVIDANPQLSSMRLLDIAVGEEKGEAQFLVMPEASMGKLSSSSFQVGVQEQEKITVQVETLDNLVQSGKLEKPNLIKIDVEGAEILVLRGAVDTLQKYKPKLFIEIHSRELARECNLLLTDIGYTVTVMETKKQPDFVSEPEVCHFVVK</sequence>
<gene>
    <name evidence="1" type="ORF">IQ222_12775</name>
</gene>
<reference evidence="1" key="1">
    <citation type="submission" date="2020-10" db="EMBL/GenBank/DDBJ databases">
        <authorList>
            <person name="Castelo-Branco R."/>
            <person name="Eusebio N."/>
            <person name="Adriana R."/>
            <person name="Vieira A."/>
            <person name="Brugerolle De Fraissinette N."/>
            <person name="Rezende De Castro R."/>
            <person name="Schneider M.P."/>
            <person name="Vasconcelos V."/>
            <person name="Leao P.N."/>
        </authorList>
    </citation>
    <scope>NUCLEOTIDE SEQUENCE</scope>
    <source>
        <strain evidence="1">LEGE 04289</strain>
    </source>
</reference>
<evidence type="ECO:0000313" key="1">
    <source>
        <dbReference type="EMBL" id="MBE9219647.1"/>
    </source>
</evidence>
<comment type="caution">
    <text evidence="1">The sequence shown here is derived from an EMBL/GenBank/DDBJ whole genome shotgun (WGS) entry which is preliminary data.</text>
</comment>
<keyword evidence="1" id="KW-0808">Transferase</keyword>
<name>A0ACC5Q4Q8_DOLFA</name>
<protein>
    <submittedName>
        <fullName evidence="1">FkbM family methyltransferase</fullName>
    </submittedName>
</protein>
<evidence type="ECO:0000313" key="2">
    <source>
        <dbReference type="Proteomes" id="UP000597867"/>
    </source>
</evidence>
<organism evidence="1 2">
    <name type="scientific">Dolichospermum flos-aquae LEGE 04289</name>
    <dbReference type="NCBI Taxonomy" id="1828708"/>
    <lineage>
        <taxon>Bacteria</taxon>
        <taxon>Bacillati</taxon>
        <taxon>Cyanobacteriota</taxon>
        <taxon>Cyanophyceae</taxon>
        <taxon>Nostocales</taxon>
        <taxon>Aphanizomenonaceae</taxon>
        <taxon>Dolichospermum</taxon>
    </lineage>
</organism>
<dbReference type="Proteomes" id="UP000597867">
    <property type="component" value="Unassembled WGS sequence"/>
</dbReference>